<dbReference type="SUPFAM" id="SSF56112">
    <property type="entry name" value="Protein kinase-like (PK-like)"/>
    <property type="match status" value="1"/>
</dbReference>
<name>A0A409W852_9AGAR</name>
<dbReference type="InterPro" id="IPR011009">
    <property type="entry name" value="Kinase-like_dom_sf"/>
</dbReference>
<dbReference type="InterPro" id="IPR002575">
    <property type="entry name" value="Aminoglycoside_PTrfase"/>
</dbReference>
<comment type="caution">
    <text evidence="3">The sequence shown here is derived from an EMBL/GenBank/DDBJ whole genome shotgun (WGS) entry which is preliminary data.</text>
</comment>
<dbReference type="Pfam" id="PF01636">
    <property type="entry name" value="APH"/>
    <property type="match status" value="1"/>
</dbReference>
<evidence type="ECO:0000313" key="3">
    <source>
        <dbReference type="EMBL" id="PPQ74686.1"/>
    </source>
</evidence>
<dbReference type="Proteomes" id="UP000284706">
    <property type="component" value="Unassembled WGS sequence"/>
</dbReference>
<dbReference type="Gene3D" id="3.90.1200.10">
    <property type="match status" value="1"/>
</dbReference>
<keyword evidence="4" id="KW-1185">Reference proteome</keyword>
<sequence length="421" mass="47698">MAISPLFPNHSALDEAETNEGLFSDYYEPWWSATSVFTPDQDRSRPPVKVDLLSAIVYEKLGKNVKTIKFLDNGVFHAVYEILLDNGEIILSRIAFNFRDTERGRAAVSTKMKQELAVLRLIKDKAPTVPVPAIFYADPDPHNALGAPFMLMEKLPGRSAMYSNLKGIDKESFVRSLARVYVGVFEITLPKIGSLLDITSTGELIMGPVIDEREEFPGGPFDTVHEYLEWLLSSTLVHPRNKSQSPNVDLKDLFSRLSSLSKLLLPPDPNQRFSLVHLDPHERNLLVEGSAVTGLIDWEAHASMPTYLAARYPVFLRNDGIFDDRYKNHEDSELSDGSDTSSEGSFRNDMRPEPFVTPAEVQKLREVFLETARLINPEYVEALQGGERLRQLVEWLAFAEWEGPWVWKGCDLWERDVRSSI</sequence>
<dbReference type="InParanoid" id="A0A409W852"/>
<feature type="compositionally biased region" description="Polar residues" evidence="1">
    <location>
        <begin position="335"/>
        <end position="345"/>
    </location>
</feature>
<dbReference type="PANTHER" id="PTHR21310">
    <property type="entry name" value="AMINOGLYCOSIDE PHOSPHOTRANSFERASE-RELATED-RELATED"/>
    <property type="match status" value="1"/>
</dbReference>
<feature type="domain" description="Aminoglycoside phosphotransferase" evidence="2">
    <location>
        <begin position="68"/>
        <end position="299"/>
    </location>
</feature>
<reference evidence="3 4" key="1">
    <citation type="journal article" date="2018" name="Evol. Lett.">
        <title>Horizontal gene cluster transfer increased hallucinogenic mushroom diversity.</title>
        <authorList>
            <person name="Reynolds H.T."/>
            <person name="Vijayakumar V."/>
            <person name="Gluck-Thaler E."/>
            <person name="Korotkin H.B."/>
            <person name="Matheny P.B."/>
            <person name="Slot J.C."/>
        </authorList>
    </citation>
    <scope>NUCLEOTIDE SEQUENCE [LARGE SCALE GENOMIC DNA]</scope>
    <source>
        <strain evidence="3 4">SRW20</strain>
    </source>
</reference>
<dbReference type="OrthoDB" id="8300194at2759"/>
<dbReference type="PANTHER" id="PTHR21310:SF13">
    <property type="entry name" value="AMINOGLYCOSIDE PHOSPHOTRANSFERASE DOMAIN-CONTAINING PROTEIN"/>
    <property type="match status" value="1"/>
</dbReference>
<accession>A0A409W852</accession>
<dbReference type="EMBL" id="NHYE01005322">
    <property type="protein sequence ID" value="PPQ74686.1"/>
    <property type="molecule type" value="Genomic_DNA"/>
</dbReference>
<evidence type="ECO:0000259" key="2">
    <source>
        <dbReference type="Pfam" id="PF01636"/>
    </source>
</evidence>
<dbReference type="InterPro" id="IPR051678">
    <property type="entry name" value="AGP_Transferase"/>
</dbReference>
<evidence type="ECO:0000256" key="1">
    <source>
        <dbReference type="SAM" id="MobiDB-lite"/>
    </source>
</evidence>
<gene>
    <name evidence="3" type="ORF">CVT26_007669</name>
</gene>
<organism evidence="3 4">
    <name type="scientific">Gymnopilus dilepis</name>
    <dbReference type="NCBI Taxonomy" id="231916"/>
    <lineage>
        <taxon>Eukaryota</taxon>
        <taxon>Fungi</taxon>
        <taxon>Dikarya</taxon>
        <taxon>Basidiomycota</taxon>
        <taxon>Agaricomycotina</taxon>
        <taxon>Agaricomycetes</taxon>
        <taxon>Agaricomycetidae</taxon>
        <taxon>Agaricales</taxon>
        <taxon>Agaricineae</taxon>
        <taxon>Hymenogastraceae</taxon>
        <taxon>Gymnopilus</taxon>
    </lineage>
</organism>
<proteinExistence type="predicted"/>
<dbReference type="AlphaFoldDB" id="A0A409W852"/>
<feature type="region of interest" description="Disordered" evidence="1">
    <location>
        <begin position="327"/>
        <end position="353"/>
    </location>
</feature>
<evidence type="ECO:0000313" key="4">
    <source>
        <dbReference type="Proteomes" id="UP000284706"/>
    </source>
</evidence>
<protein>
    <recommendedName>
        <fullName evidence="2">Aminoglycoside phosphotransferase domain-containing protein</fullName>
    </recommendedName>
</protein>